<dbReference type="PANTHER" id="PTHR11782">
    <property type="entry name" value="ADENOSINE/GUANOSINE DIPHOSPHATASE"/>
    <property type="match status" value="1"/>
</dbReference>
<keyword evidence="9" id="KW-1185">Reference proteome</keyword>
<accession>A0A2N1JD41</accession>
<evidence type="ECO:0000256" key="1">
    <source>
        <dbReference type="ARBA" id="ARBA00009283"/>
    </source>
</evidence>
<dbReference type="PROSITE" id="PS01238">
    <property type="entry name" value="GDA1_CD39_NTPASE"/>
    <property type="match status" value="1"/>
</dbReference>
<dbReference type="Proteomes" id="UP000232875">
    <property type="component" value="Unassembled WGS sequence"/>
</dbReference>
<dbReference type="OrthoDB" id="6372431at2759"/>
<feature type="binding site" evidence="4">
    <location>
        <begin position="176"/>
        <end position="180"/>
    </location>
    <ligand>
        <name>ATP</name>
        <dbReference type="ChEBI" id="CHEBI:30616"/>
    </ligand>
</feature>
<feature type="active site" description="Proton acceptor" evidence="3">
    <location>
        <position position="144"/>
    </location>
</feature>
<dbReference type="GO" id="GO:0016020">
    <property type="term" value="C:membrane"/>
    <property type="evidence" value="ECO:0007669"/>
    <property type="project" value="TreeGrafter"/>
</dbReference>
<keyword evidence="4" id="KW-0067">ATP-binding</keyword>
<keyword evidence="7" id="KW-1133">Transmembrane helix</keyword>
<evidence type="ECO:0000313" key="8">
    <source>
        <dbReference type="EMBL" id="PKI84453.1"/>
    </source>
</evidence>
<dbReference type="GO" id="GO:0006256">
    <property type="term" value="P:UDP catabolic process"/>
    <property type="evidence" value="ECO:0007669"/>
    <property type="project" value="TreeGrafter"/>
</dbReference>
<dbReference type="GO" id="GO:0005524">
    <property type="term" value="F:ATP binding"/>
    <property type="evidence" value="ECO:0007669"/>
    <property type="project" value="UniProtKB-KW"/>
</dbReference>
<dbReference type="InterPro" id="IPR000407">
    <property type="entry name" value="GDA1_CD39_NTPase"/>
</dbReference>
<keyword evidence="7" id="KW-0812">Transmembrane</keyword>
<evidence type="ECO:0000256" key="6">
    <source>
        <dbReference type="SAM" id="MobiDB-lite"/>
    </source>
</evidence>
<evidence type="ECO:0000313" key="9">
    <source>
        <dbReference type="Proteomes" id="UP000232875"/>
    </source>
</evidence>
<keyword evidence="2 5" id="KW-0378">Hydrolase</keyword>
<comment type="similarity">
    <text evidence="1 5">Belongs to the GDA1/CD39 NTPase family.</text>
</comment>
<dbReference type="Gene3D" id="3.30.420.40">
    <property type="match status" value="1"/>
</dbReference>
<feature type="region of interest" description="Disordered" evidence="6">
    <location>
        <begin position="711"/>
        <end position="730"/>
    </location>
</feature>
<dbReference type="GO" id="GO:0045134">
    <property type="term" value="F:UDP phosphatase activity"/>
    <property type="evidence" value="ECO:0007669"/>
    <property type="project" value="TreeGrafter"/>
</dbReference>
<dbReference type="PANTHER" id="PTHR11782:SF121">
    <property type="entry name" value="NUCLEOSIDE-DIPHOSPHATASE MIG-23"/>
    <property type="match status" value="1"/>
</dbReference>
<evidence type="ECO:0000256" key="3">
    <source>
        <dbReference type="PIRSR" id="PIRSR600407-1"/>
    </source>
</evidence>
<gene>
    <name evidence="8" type="primary">YND1</name>
    <name evidence="8" type="ORF">MVES_001661</name>
</gene>
<feature type="region of interest" description="Disordered" evidence="6">
    <location>
        <begin position="660"/>
        <end position="702"/>
    </location>
</feature>
<evidence type="ECO:0000256" key="4">
    <source>
        <dbReference type="PIRSR" id="PIRSR600407-2"/>
    </source>
</evidence>
<dbReference type="STRING" id="2020962.A0A2N1JD41"/>
<sequence>MVYSWRDVEWEIEMRKANNLPLDVLPIVEKGTWEGSQLEWQFKIESGLSSFASDVHGLRSYLDELFTQVYTIIPSSAYALTPIYIFATAGMRLLPPAARKSILQDTCSYLQKLPFFVQQGNKGAEEDTDSACGGQVRVISGEEEGLFGWIAINYLMDGFKDPSVGNATFGFLDMGGASTQIAFEPSQTIASPHAMDEEHIDVPKNNDLFDVNFRRLDSSLSNHQVFVTTFLGFGTNAARTRYLDVLLDTVAPNQALLDPCLPKGLRMPVASAAHQGKHVQGTGSFSECLLQQQPLLDREAECHNPPCLFHGVHVPAIDFDSNQFIGVSEYWYSSHDIFDLGGSYDYTKYQQAAQAFCAQEWSDLETKLDQHAFKEQVTLSRLQMQCFKAAWVVTVLHEGLQLPRLVDKGIGGDGQDHAHDVKNMASKKNLFQSVNDVRGLGVSWTLGKAILEASTSIPATSCQDCHLRVQHNEPHTYKGARLGGVEAGRAGVPVWVSMLLLALCILAMYGVWRFAKRSALDYRGWTSVPMSETCRDDDDAVVPLVLEEQEPWSDIRPVKTPTYARAVQSHSHRSSHHARRKSAFHKERGHFASMAHKTAEYASRQLSRVFPDRRQGKFEELPTAHSLARRSYPTPLRTQRLESLSQQGLLSISTPWSSSFRTPVHPVSPSPLSPTAVSYSHPASPAVWPDSPSTPAHRTGNDASALLASGSAYSNHTPSRGPSPMLLESRRPSVPFTAPVTRMSSPWLELPNRSAEPSPTASLFPHKRLYE</sequence>
<name>A0A2N1JD41_9BASI</name>
<keyword evidence="4" id="KW-0547">Nucleotide-binding</keyword>
<dbReference type="GO" id="GO:0017111">
    <property type="term" value="F:ribonucleoside triphosphate phosphatase activity"/>
    <property type="evidence" value="ECO:0007669"/>
    <property type="project" value="TreeGrafter"/>
</dbReference>
<dbReference type="GO" id="GO:0004382">
    <property type="term" value="F:GDP phosphatase activity"/>
    <property type="evidence" value="ECO:0007669"/>
    <property type="project" value="TreeGrafter"/>
</dbReference>
<dbReference type="EMBL" id="KZ454989">
    <property type="protein sequence ID" value="PKI84453.1"/>
    <property type="molecule type" value="Genomic_DNA"/>
</dbReference>
<organism evidence="8 9">
    <name type="scientific">Malassezia vespertilionis</name>
    <dbReference type="NCBI Taxonomy" id="2020962"/>
    <lineage>
        <taxon>Eukaryota</taxon>
        <taxon>Fungi</taxon>
        <taxon>Dikarya</taxon>
        <taxon>Basidiomycota</taxon>
        <taxon>Ustilaginomycotina</taxon>
        <taxon>Malasseziomycetes</taxon>
        <taxon>Malasseziales</taxon>
        <taxon>Malasseziaceae</taxon>
        <taxon>Malassezia</taxon>
    </lineage>
</organism>
<evidence type="ECO:0000256" key="2">
    <source>
        <dbReference type="ARBA" id="ARBA00022801"/>
    </source>
</evidence>
<dbReference type="AlphaFoldDB" id="A0A2N1JD41"/>
<evidence type="ECO:0000256" key="7">
    <source>
        <dbReference type="SAM" id="Phobius"/>
    </source>
</evidence>
<proteinExistence type="inferred from homology"/>
<reference evidence="8 9" key="1">
    <citation type="submission" date="2017-10" db="EMBL/GenBank/DDBJ databases">
        <title>A novel species of cold-tolerant Malassezia isolated from bats.</title>
        <authorList>
            <person name="Lorch J.M."/>
            <person name="Palmer J.M."/>
            <person name="Vanderwolf K.J."/>
            <person name="Schmidt K.Z."/>
            <person name="Verant M.L."/>
            <person name="Weller T.J."/>
            <person name="Blehert D.S."/>
        </authorList>
    </citation>
    <scope>NUCLEOTIDE SEQUENCE [LARGE SCALE GENOMIC DNA]</scope>
    <source>
        <strain evidence="8 9">NWHC:44797-103</strain>
    </source>
</reference>
<keyword evidence="7" id="KW-0472">Membrane</keyword>
<dbReference type="Pfam" id="PF01150">
    <property type="entry name" value="GDA1_CD39"/>
    <property type="match status" value="1"/>
</dbReference>
<dbReference type="Gene3D" id="3.30.420.150">
    <property type="entry name" value="Exopolyphosphatase. Domain 2"/>
    <property type="match status" value="1"/>
</dbReference>
<feature type="transmembrane region" description="Helical" evidence="7">
    <location>
        <begin position="492"/>
        <end position="512"/>
    </location>
</feature>
<dbReference type="GO" id="GO:0046036">
    <property type="term" value="P:CTP metabolic process"/>
    <property type="evidence" value="ECO:0007669"/>
    <property type="project" value="TreeGrafter"/>
</dbReference>
<dbReference type="GO" id="GO:0005794">
    <property type="term" value="C:Golgi apparatus"/>
    <property type="evidence" value="ECO:0007669"/>
    <property type="project" value="TreeGrafter"/>
</dbReference>
<feature type="region of interest" description="Disordered" evidence="6">
    <location>
        <begin position="745"/>
        <end position="771"/>
    </location>
</feature>
<evidence type="ECO:0000256" key="5">
    <source>
        <dbReference type="RuleBase" id="RU003833"/>
    </source>
</evidence>
<protein>
    <submittedName>
        <fullName evidence="8">Ynd1p</fullName>
    </submittedName>
</protein>